<keyword evidence="2" id="KW-1133">Transmembrane helix</keyword>
<protein>
    <submittedName>
        <fullName evidence="3">Uncharacterized protein</fullName>
    </submittedName>
</protein>
<comment type="caution">
    <text evidence="3">The sequence shown here is derived from an EMBL/GenBank/DDBJ whole genome shotgun (WGS) entry which is preliminary data.</text>
</comment>
<dbReference type="Proteomes" id="UP000315949">
    <property type="component" value="Unassembled WGS sequence"/>
</dbReference>
<evidence type="ECO:0000313" key="4">
    <source>
        <dbReference type="Proteomes" id="UP000315949"/>
    </source>
</evidence>
<dbReference type="OrthoDB" id="7067853at2"/>
<feature type="transmembrane region" description="Helical" evidence="2">
    <location>
        <begin position="36"/>
        <end position="54"/>
    </location>
</feature>
<evidence type="ECO:0000313" key="3">
    <source>
        <dbReference type="EMBL" id="TWT18314.1"/>
    </source>
</evidence>
<proteinExistence type="predicted"/>
<evidence type="ECO:0000256" key="1">
    <source>
        <dbReference type="SAM" id="MobiDB-lite"/>
    </source>
</evidence>
<dbReference type="EMBL" id="VOHE01000005">
    <property type="protein sequence ID" value="TWT18314.1"/>
    <property type="molecule type" value="Genomic_DNA"/>
</dbReference>
<name>A0A5C5TX14_9GAMM</name>
<dbReference type="RefSeq" id="WP_146312879.1">
    <property type="nucleotide sequence ID" value="NZ_VOHE01000005.1"/>
</dbReference>
<feature type="region of interest" description="Disordered" evidence="1">
    <location>
        <begin position="88"/>
        <end position="110"/>
    </location>
</feature>
<sequence length="110" mass="11838">MNQVMLILLALGWVVSLILMVRLLRSGKGVAEKIGGCALLLVPFFGPLLYQFVVDPPPAKHPLLQARGPRGEYAHKWIAVRPVLEDGLKQKGEPEEAAKGELDGGGSRGS</sequence>
<evidence type="ECO:0000256" key="2">
    <source>
        <dbReference type="SAM" id="Phobius"/>
    </source>
</evidence>
<feature type="compositionally biased region" description="Basic and acidic residues" evidence="1">
    <location>
        <begin position="88"/>
        <end position="102"/>
    </location>
</feature>
<keyword evidence="2" id="KW-0472">Membrane</keyword>
<organism evidence="3 4">
    <name type="scientific">Luteimonas wenzhouensis</name>
    <dbReference type="NCBI Taxonomy" id="2599615"/>
    <lineage>
        <taxon>Bacteria</taxon>
        <taxon>Pseudomonadati</taxon>
        <taxon>Pseudomonadota</taxon>
        <taxon>Gammaproteobacteria</taxon>
        <taxon>Lysobacterales</taxon>
        <taxon>Lysobacteraceae</taxon>
        <taxon>Luteimonas</taxon>
    </lineage>
</organism>
<keyword evidence="2" id="KW-0812">Transmembrane</keyword>
<keyword evidence="4" id="KW-1185">Reference proteome</keyword>
<accession>A0A5C5TX14</accession>
<reference evidence="3 4" key="1">
    <citation type="submission" date="2019-07" db="EMBL/GenBank/DDBJ databases">
        <title>Luteimonas sp. YD-1 nov., isolated from acidic soil.</title>
        <authorList>
            <person name="Zhou J."/>
        </authorList>
    </citation>
    <scope>NUCLEOTIDE SEQUENCE [LARGE SCALE GENOMIC DNA]</scope>
    <source>
        <strain evidence="3 4">YD-1</strain>
    </source>
</reference>
<gene>
    <name evidence="3" type="ORF">FQY79_10515</name>
</gene>
<feature type="transmembrane region" description="Helical" evidence="2">
    <location>
        <begin position="6"/>
        <end position="24"/>
    </location>
</feature>
<dbReference type="AlphaFoldDB" id="A0A5C5TX14"/>